<evidence type="ECO:0000313" key="2">
    <source>
        <dbReference type="Proteomes" id="UP000318801"/>
    </source>
</evidence>
<dbReference type="RefSeq" id="WP_141149448.1">
    <property type="nucleotide sequence ID" value="NZ_VHLG01000008.1"/>
</dbReference>
<dbReference type="InterPro" id="IPR006748">
    <property type="entry name" value="NH2Glyco/OHUrea_AB-resist_kin"/>
</dbReference>
<dbReference type="Pfam" id="PF04655">
    <property type="entry name" value="APH_6_hur"/>
    <property type="match status" value="1"/>
</dbReference>
<gene>
    <name evidence="1" type="ORF">FJU08_13005</name>
</gene>
<dbReference type="GO" id="GO:0019748">
    <property type="term" value="P:secondary metabolic process"/>
    <property type="evidence" value="ECO:0007669"/>
    <property type="project" value="InterPro"/>
</dbReference>
<dbReference type="Proteomes" id="UP000318801">
    <property type="component" value="Unassembled WGS sequence"/>
</dbReference>
<evidence type="ECO:0000313" key="1">
    <source>
        <dbReference type="EMBL" id="TPW29725.1"/>
    </source>
</evidence>
<protein>
    <submittedName>
        <fullName evidence="1">APH(6) family putative aminoglycoside O-phosphotransferase</fullName>
    </submittedName>
</protein>
<dbReference type="InterPro" id="IPR011009">
    <property type="entry name" value="Kinase-like_dom_sf"/>
</dbReference>
<keyword evidence="1" id="KW-0808">Transferase</keyword>
<keyword evidence="2" id="KW-1185">Reference proteome</keyword>
<dbReference type="SUPFAM" id="SSF56112">
    <property type="entry name" value="Protein kinase-like (PK-like)"/>
    <property type="match status" value="1"/>
</dbReference>
<organism evidence="1 2">
    <name type="scientific">Martelella alba</name>
    <dbReference type="NCBI Taxonomy" id="2590451"/>
    <lineage>
        <taxon>Bacteria</taxon>
        <taxon>Pseudomonadati</taxon>
        <taxon>Pseudomonadota</taxon>
        <taxon>Alphaproteobacteria</taxon>
        <taxon>Hyphomicrobiales</taxon>
        <taxon>Aurantimonadaceae</taxon>
        <taxon>Martelella</taxon>
    </lineage>
</organism>
<dbReference type="AlphaFoldDB" id="A0A506U9U9"/>
<name>A0A506U9U9_9HYPH</name>
<comment type="caution">
    <text evidence="1">The sequence shown here is derived from an EMBL/GenBank/DDBJ whole genome shotgun (WGS) entry which is preliminary data.</text>
</comment>
<reference evidence="1 2" key="1">
    <citation type="submission" date="2019-06" db="EMBL/GenBank/DDBJ databases">
        <authorList>
            <person name="Li M."/>
        </authorList>
    </citation>
    <scope>NUCLEOTIDE SEQUENCE [LARGE SCALE GENOMIC DNA]</scope>
    <source>
        <strain evidence="1 2">BGMRC2036</strain>
    </source>
</reference>
<proteinExistence type="predicted"/>
<accession>A0A506U9U9</accession>
<dbReference type="OrthoDB" id="3638028at2"/>
<dbReference type="EMBL" id="VHLG01000008">
    <property type="protein sequence ID" value="TPW29725.1"/>
    <property type="molecule type" value="Genomic_DNA"/>
</dbReference>
<dbReference type="GO" id="GO:0016773">
    <property type="term" value="F:phosphotransferase activity, alcohol group as acceptor"/>
    <property type="evidence" value="ECO:0007669"/>
    <property type="project" value="InterPro"/>
</dbReference>
<sequence>MHELEFYLRAWCLKPDGEPFETHTATLLPVTSPQGPAMLKYAGALEEEFGFDLLEAWNGNGAARILARKGAVVLMERATGSRSLGRMATAGADKAATTILCNTARRLHAGPDVPPARLIPLDRWFAALEPAADRHGGLFSTAHRFSRSLIATSQDVLPLHGDLHHENVLDFGERGFLAIDPKGLIGERYFEYCCLFTNPDMADPDIAIARAPERFAARLQAVCEGANLDPMRLLQWLVAWCGLSAVWFTGEDAQRTRIDLDIAAMALGQLQN</sequence>